<comment type="caution">
    <text evidence="4">The sequence shown here is derived from an EMBL/GenBank/DDBJ whole genome shotgun (WGS) entry which is preliminary data.</text>
</comment>
<feature type="compositionally biased region" description="Basic and acidic residues" evidence="1">
    <location>
        <begin position="484"/>
        <end position="495"/>
    </location>
</feature>
<feature type="compositionally biased region" description="Basic and acidic residues" evidence="1">
    <location>
        <begin position="341"/>
        <end position="359"/>
    </location>
</feature>
<accession>A0A087EA12</accession>
<evidence type="ECO:0000259" key="3">
    <source>
        <dbReference type="Pfam" id="PF01636"/>
    </source>
</evidence>
<feature type="compositionally biased region" description="Low complexity" evidence="1">
    <location>
        <begin position="380"/>
        <end position="394"/>
    </location>
</feature>
<dbReference type="EMBL" id="JGZR01000003">
    <property type="protein sequence ID" value="KFJ04613.1"/>
    <property type="molecule type" value="Genomic_DNA"/>
</dbReference>
<dbReference type="AlphaFoldDB" id="A0A087EA12"/>
<feature type="compositionally biased region" description="Polar residues" evidence="1">
    <location>
        <begin position="322"/>
        <end position="340"/>
    </location>
</feature>
<gene>
    <name evidence="4" type="ORF">BISU_0621</name>
</gene>
<name>A0A087EA12_9BIFI</name>
<dbReference type="GO" id="GO:0016740">
    <property type="term" value="F:transferase activity"/>
    <property type="evidence" value="ECO:0007669"/>
    <property type="project" value="UniProtKB-KW"/>
</dbReference>
<dbReference type="SUPFAM" id="SSF56112">
    <property type="entry name" value="Protein kinase-like (PK-like)"/>
    <property type="match status" value="1"/>
</dbReference>
<dbReference type="OrthoDB" id="3239865at2"/>
<evidence type="ECO:0000256" key="2">
    <source>
        <dbReference type="SAM" id="SignalP"/>
    </source>
</evidence>
<dbReference type="eggNOG" id="COG3173">
    <property type="taxonomic scope" value="Bacteria"/>
</dbReference>
<feature type="domain" description="Aminoglycoside phosphotransferase" evidence="3">
    <location>
        <begin position="87"/>
        <end position="256"/>
    </location>
</feature>
<feature type="compositionally biased region" description="Polar residues" evidence="1">
    <location>
        <begin position="402"/>
        <end position="430"/>
    </location>
</feature>
<dbReference type="Proteomes" id="UP000029055">
    <property type="component" value="Unassembled WGS sequence"/>
</dbReference>
<feature type="region of interest" description="Disordered" evidence="1">
    <location>
        <begin position="316"/>
        <end position="568"/>
    </location>
</feature>
<evidence type="ECO:0000313" key="4">
    <source>
        <dbReference type="EMBL" id="KFJ04613.1"/>
    </source>
</evidence>
<protein>
    <submittedName>
        <fullName evidence="4">Aminoglycoside phosphotransferase</fullName>
    </submittedName>
</protein>
<sequence>MLAALASAAMPSIAVAGARNSEQNNATDEAMGIDLAVVQDNSGALYDVFASDTEEGKKRLARRVHAANTLARAKEPGGLGFAMDNVLAFEDGASDRGITGSTAVLVATHHNGQSRPLDLLTLDDSASVGTAIGAIHRLRPNFLQEGKYPVFSTGQIRAQLTAWIRRLRQAGHIPSSITASWSRILETEGLWSFATCPVHGGFSDGDFLFSDSTITAVTNWQDMQVNDPARDLAWVFSKLDEPHRNAVLTAYGRMLGSRLDDLIMLRANLWLQMEQVGEFIQALNRADNAKIMQFKAQVERLAHQLAVATQSRADAAPAVRSEQASPHQAPSTITVGTLLSESERRRVALEAAEQERADQSQDGDGTGQLDATGESDRTGSARASQPAAASADSDSTADRPVQSKQSAQPRQSAQSDGHSGQTGRRSSSATMAIDPSLLQRPQGFAGLEGSGGSALGQDGADADNAFDSGSFSPSDTSTIVIPLLEREQRALHDAQEGLGGFDPDDTTSSGVHIYPDRNEYPPQESDSASHGDIDEGGAYSADADLANDAGLSSDTASDDDTNDATPKA</sequence>
<keyword evidence="4" id="KW-0808">Transferase</keyword>
<dbReference type="RefSeq" id="WP_024462777.1">
    <property type="nucleotide sequence ID" value="NZ_CP062939.1"/>
</dbReference>
<feature type="signal peptide" evidence="2">
    <location>
        <begin position="1"/>
        <end position="16"/>
    </location>
</feature>
<evidence type="ECO:0000256" key="1">
    <source>
        <dbReference type="SAM" id="MobiDB-lite"/>
    </source>
</evidence>
<evidence type="ECO:0000313" key="5">
    <source>
        <dbReference type="Proteomes" id="UP000029055"/>
    </source>
</evidence>
<feature type="chain" id="PRO_5039320908" evidence="2">
    <location>
        <begin position="17"/>
        <end position="568"/>
    </location>
</feature>
<dbReference type="InterPro" id="IPR002575">
    <property type="entry name" value="Aminoglycoside_PTrfase"/>
</dbReference>
<dbReference type="STRING" id="77635.BISU_0621"/>
<proteinExistence type="predicted"/>
<keyword evidence="2" id="KW-0732">Signal</keyword>
<dbReference type="Pfam" id="PF01636">
    <property type="entry name" value="APH"/>
    <property type="match status" value="1"/>
</dbReference>
<keyword evidence="5" id="KW-1185">Reference proteome</keyword>
<feature type="compositionally biased region" description="Polar residues" evidence="1">
    <location>
        <begin position="467"/>
        <end position="479"/>
    </location>
</feature>
<reference evidence="4 5" key="1">
    <citation type="submission" date="2014-03" db="EMBL/GenBank/DDBJ databases">
        <title>Genomics of Bifidobacteria.</title>
        <authorList>
            <person name="Ventura M."/>
            <person name="Milani C."/>
            <person name="Lugli G.A."/>
        </authorList>
    </citation>
    <scope>NUCLEOTIDE SEQUENCE [LARGE SCALE GENOMIC DNA]</scope>
    <source>
        <strain evidence="4 5">LMG 11597</strain>
    </source>
</reference>
<dbReference type="Gene3D" id="3.90.1200.10">
    <property type="match status" value="1"/>
</dbReference>
<dbReference type="InterPro" id="IPR011009">
    <property type="entry name" value="Kinase-like_dom_sf"/>
</dbReference>
<organism evidence="4 5">
    <name type="scientific">Bifidobacterium subtile</name>
    <dbReference type="NCBI Taxonomy" id="77635"/>
    <lineage>
        <taxon>Bacteria</taxon>
        <taxon>Bacillati</taxon>
        <taxon>Actinomycetota</taxon>
        <taxon>Actinomycetes</taxon>
        <taxon>Bifidobacteriales</taxon>
        <taxon>Bifidobacteriaceae</taxon>
        <taxon>Bifidobacterium</taxon>
    </lineage>
</organism>